<dbReference type="Proteomes" id="UP001062776">
    <property type="component" value="Unassembled WGS sequence"/>
</dbReference>
<protein>
    <submittedName>
        <fullName evidence="2">Uncharacterized protein</fullName>
    </submittedName>
</protein>
<feature type="region of interest" description="Disordered" evidence="1">
    <location>
        <begin position="36"/>
        <end position="77"/>
    </location>
</feature>
<comment type="caution">
    <text evidence="2">The sequence shown here is derived from an EMBL/GenBank/DDBJ whole genome shotgun (WGS) entry which is preliminary data.</text>
</comment>
<accession>A0ABQ0PZT0</accession>
<sequence>MLPLFVQMPDQMQELTGEILVHEKETQSRQAFMVSDAQNAEKDPAGARPFGPSYSMVGAETPPVWSTTRRGMPSEGLDGDYRASGCLPPATGFPVSLRLSCDEPALF</sequence>
<evidence type="ECO:0000313" key="2">
    <source>
        <dbReference type="EMBL" id="GBQ85646.1"/>
    </source>
</evidence>
<dbReference type="EMBL" id="BAPV01000004">
    <property type="protein sequence ID" value="GBQ85646.1"/>
    <property type="molecule type" value="Genomic_DNA"/>
</dbReference>
<name>A0ABQ0PZT0_9PROT</name>
<organism evidence="2 3">
    <name type="scientific">Asaia krungthepensis NRIC 0535</name>
    <dbReference type="NCBI Taxonomy" id="1307925"/>
    <lineage>
        <taxon>Bacteria</taxon>
        <taxon>Pseudomonadati</taxon>
        <taxon>Pseudomonadota</taxon>
        <taxon>Alphaproteobacteria</taxon>
        <taxon>Acetobacterales</taxon>
        <taxon>Acetobacteraceae</taxon>
        <taxon>Asaia</taxon>
    </lineage>
</organism>
<proteinExistence type="predicted"/>
<evidence type="ECO:0000313" key="3">
    <source>
        <dbReference type="Proteomes" id="UP001062776"/>
    </source>
</evidence>
<reference evidence="2" key="1">
    <citation type="submission" date="2013-04" db="EMBL/GenBank/DDBJ databases">
        <title>The genome sequencing project of 58 acetic acid bacteria.</title>
        <authorList>
            <person name="Okamoto-Kainuma A."/>
            <person name="Ishikawa M."/>
            <person name="Umino S."/>
            <person name="Koizumi Y."/>
            <person name="Shiwa Y."/>
            <person name="Yoshikawa H."/>
            <person name="Matsutani M."/>
            <person name="Matsushita K."/>
        </authorList>
    </citation>
    <scope>NUCLEOTIDE SEQUENCE</scope>
    <source>
        <strain evidence="2">NRIC 0535</strain>
    </source>
</reference>
<gene>
    <name evidence="2" type="ORF">AA0535_0819</name>
</gene>
<keyword evidence="3" id="KW-1185">Reference proteome</keyword>
<evidence type="ECO:0000256" key="1">
    <source>
        <dbReference type="SAM" id="MobiDB-lite"/>
    </source>
</evidence>